<keyword evidence="2" id="KW-0238">DNA-binding</keyword>
<dbReference type="EMBL" id="JBEPML010000010">
    <property type="protein sequence ID" value="MET3792925.1"/>
    <property type="molecule type" value="Genomic_DNA"/>
</dbReference>
<dbReference type="SMART" id="SM00530">
    <property type="entry name" value="HTH_XRE"/>
    <property type="match status" value="1"/>
</dbReference>
<dbReference type="CDD" id="cd02209">
    <property type="entry name" value="cupin_XRE_C"/>
    <property type="match status" value="1"/>
</dbReference>
<protein>
    <submittedName>
        <fullName evidence="5">Transcriptional regulator with XRE-family HTH domain</fullName>
    </submittedName>
</protein>
<accession>A0ABV2N1K9</accession>
<dbReference type="PANTHER" id="PTHR46797">
    <property type="entry name" value="HTH-TYPE TRANSCRIPTIONAL REGULATOR"/>
    <property type="match status" value="1"/>
</dbReference>
<comment type="caution">
    <text evidence="5">The sequence shown here is derived from an EMBL/GenBank/DDBJ whole genome shotgun (WGS) entry which is preliminary data.</text>
</comment>
<dbReference type="InterPro" id="IPR050807">
    <property type="entry name" value="TransReg_Diox_bact_type"/>
</dbReference>
<dbReference type="Pfam" id="PF07883">
    <property type="entry name" value="Cupin_2"/>
    <property type="match status" value="1"/>
</dbReference>
<dbReference type="Gene3D" id="1.10.260.40">
    <property type="entry name" value="lambda repressor-like DNA-binding domains"/>
    <property type="match status" value="1"/>
</dbReference>
<dbReference type="Pfam" id="PF01381">
    <property type="entry name" value="HTH_3"/>
    <property type="match status" value="1"/>
</dbReference>
<dbReference type="Proteomes" id="UP001549076">
    <property type="component" value="Unassembled WGS sequence"/>
</dbReference>
<dbReference type="SUPFAM" id="SSF47413">
    <property type="entry name" value="lambda repressor-like DNA-binding domains"/>
    <property type="match status" value="1"/>
</dbReference>
<dbReference type="CDD" id="cd00093">
    <property type="entry name" value="HTH_XRE"/>
    <property type="match status" value="1"/>
</dbReference>
<keyword evidence="1" id="KW-0805">Transcription regulation</keyword>
<gene>
    <name evidence="5" type="ORF">ABID37_003148</name>
</gene>
<dbReference type="InterPro" id="IPR001387">
    <property type="entry name" value="Cro/C1-type_HTH"/>
</dbReference>
<dbReference type="Gene3D" id="2.60.120.10">
    <property type="entry name" value="Jelly Rolls"/>
    <property type="match status" value="1"/>
</dbReference>
<evidence type="ECO:0000256" key="2">
    <source>
        <dbReference type="ARBA" id="ARBA00023125"/>
    </source>
</evidence>
<dbReference type="SUPFAM" id="SSF51182">
    <property type="entry name" value="RmlC-like cupins"/>
    <property type="match status" value="1"/>
</dbReference>
<reference evidence="5 6" key="1">
    <citation type="submission" date="2024-06" db="EMBL/GenBank/DDBJ databases">
        <title>Genomic Encyclopedia of Type Strains, Phase IV (KMG-IV): sequencing the most valuable type-strain genomes for metagenomic binning, comparative biology and taxonomic classification.</title>
        <authorList>
            <person name="Goeker M."/>
        </authorList>
    </citation>
    <scope>NUCLEOTIDE SEQUENCE [LARGE SCALE GENOMIC DNA]</scope>
    <source>
        <strain evidence="5 6">DSM 27865</strain>
    </source>
</reference>
<dbReference type="RefSeq" id="WP_354196364.1">
    <property type="nucleotide sequence ID" value="NZ_JBEPML010000010.1"/>
</dbReference>
<evidence type="ECO:0000259" key="4">
    <source>
        <dbReference type="PROSITE" id="PS50943"/>
    </source>
</evidence>
<evidence type="ECO:0000313" key="6">
    <source>
        <dbReference type="Proteomes" id="UP001549076"/>
    </source>
</evidence>
<proteinExistence type="predicted"/>
<dbReference type="PANTHER" id="PTHR46797:SF23">
    <property type="entry name" value="HTH-TYPE TRANSCRIPTIONAL REGULATOR SUTR"/>
    <property type="match status" value="1"/>
</dbReference>
<dbReference type="InterPro" id="IPR011051">
    <property type="entry name" value="RmlC_Cupin_sf"/>
</dbReference>
<evidence type="ECO:0000256" key="1">
    <source>
        <dbReference type="ARBA" id="ARBA00023015"/>
    </source>
</evidence>
<keyword evidence="3" id="KW-0804">Transcription</keyword>
<name>A0ABV2N1K9_9HYPH</name>
<evidence type="ECO:0000313" key="5">
    <source>
        <dbReference type="EMBL" id="MET3792925.1"/>
    </source>
</evidence>
<organism evidence="5 6">
    <name type="scientific">Aquamicrobium terrae</name>
    <dbReference type="NCBI Taxonomy" id="1324945"/>
    <lineage>
        <taxon>Bacteria</taxon>
        <taxon>Pseudomonadati</taxon>
        <taxon>Pseudomonadota</taxon>
        <taxon>Alphaproteobacteria</taxon>
        <taxon>Hyphomicrobiales</taxon>
        <taxon>Phyllobacteriaceae</taxon>
        <taxon>Aquamicrobium</taxon>
    </lineage>
</organism>
<evidence type="ECO:0000256" key="3">
    <source>
        <dbReference type="ARBA" id="ARBA00023163"/>
    </source>
</evidence>
<dbReference type="InterPro" id="IPR014710">
    <property type="entry name" value="RmlC-like_jellyroll"/>
</dbReference>
<dbReference type="InterPro" id="IPR010982">
    <property type="entry name" value="Lambda_DNA-bd_dom_sf"/>
</dbReference>
<dbReference type="PROSITE" id="PS50943">
    <property type="entry name" value="HTH_CROC1"/>
    <property type="match status" value="1"/>
</dbReference>
<feature type="domain" description="HTH cro/C1-type" evidence="4">
    <location>
        <begin position="22"/>
        <end position="76"/>
    </location>
</feature>
<keyword evidence="6" id="KW-1185">Reference proteome</keyword>
<sequence>MTETALLAETEQQLGSVLASNIRDLRRERKLSLDRLAKLTGLAKGTVVALEQGKANPSIGVLCRLAAAFSLSVADLLNNIPENAPDCPIERTNPKTLWASPKGSRAQLHASTSGRTMFELWSWTLMPGEVFQADAHSPDTRELISVTQGNLKIIVGAESIILKAGESARLVTDQAHAYAADDDQPVFFTIAVLEQGGQR</sequence>
<dbReference type="InterPro" id="IPR013096">
    <property type="entry name" value="Cupin_2"/>
</dbReference>